<dbReference type="EMBL" id="BAAAES010000012">
    <property type="protein sequence ID" value="GAA0676805.1"/>
    <property type="molecule type" value="Genomic_DNA"/>
</dbReference>
<dbReference type="Gene3D" id="3.40.50.300">
    <property type="entry name" value="P-loop containing nucleotide triphosphate hydrolases"/>
    <property type="match status" value="1"/>
</dbReference>
<comment type="caution">
    <text evidence="2">The sequence shown here is derived from an EMBL/GenBank/DDBJ whole genome shotgun (WGS) entry which is preliminary data.</text>
</comment>
<dbReference type="InterPro" id="IPR027417">
    <property type="entry name" value="P-loop_NTPase"/>
</dbReference>
<keyword evidence="3" id="KW-1185">Reference proteome</keyword>
<organism evidence="2 3">
    <name type="scientific">Sphingomonas insulae</name>
    <dbReference type="NCBI Taxonomy" id="424800"/>
    <lineage>
        <taxon>Bacteria</taxon>
        <taxon>Pseudomonadati</taxon>
        <taxon>Pseudomonadota</taxon>
        <taxon>Alphaproteobacteria</taxon>
        <taxon>Sphingomonadales</taxon>
        <taxon>Sphingomonadaceae</taxon>
        <taxon>Sphingomonas</taxon>
    </lineage>
</organism>
<dbReference type="SUPFAM" id="SSF52540">
    <property type="entry name" value="P-loop containing nucleoside triphosphate hydrolases"/>
    <property type="match status" value="1"/>
</dbReference>
<sequence>MFMNNKLDFEQLYALAGSTFTPGTPVNDRDLFAGRIDQLRKVSDAVTQVGYHAVLFGDRGVGKTSLSNVMSAMQIAGRTLSTCKVTCDAGDNFESLWRKAFQELSVYTIEPGFGFGQADRMGTTSLEFNLPDKSSPNDIKRLLASISSASDILIIFDEFDRITTKSVTGLMADTIKTLSDAAIKATILIVGVAESVDSLIENHASVERALVQVALPRMSKNEIGQIIDKGLTRLSMKIQAKSRLELISLSQGLPYVTHLLGLHVSRAAIDEERLEIKEQDLDKGIKNALEQWQQSVKAVHYKAVLSSQPGNIFQQVLLACAMAETDDFGYFTATSVKSPLKAGSGKDYDIPSFANHLKEFSELKRGEIIERVGQTRRFRYRFVSPLMRPYIVMKGFSDGLLSREDLSLS</sequence>
<protein>
    <recommendedName>
        <fullName evidence="1">Novel STAND NTPase 1 domain-containing protein</fullName>
    </recommendedName>
</protein>
<evidence type="ECO:0000259" key="1">
    <source>
        <dbReference type="Pfam" id="PF20703"/>
    </source>
</evidence>
<evidence type="ECO:0000313" key="3">
    <source>
        <dbReference type="Proteomes" id="UP001500238"/>
    </source>
</evidence>
<name>A0ABN1I007_9SPHN</name>
<evidence type="ECO:0000313" key="2">
    <source>
        <dbReference type="EMBL" id="GAA0676805.1"/>
    </source>
</evidence>
<proteinExistence type="predicted"/>
<reference evidence="2 3" key="1">
    <citation type="journal article" date="2019" name="Int. J. Syst. Evol. Microbiol.">
        <title>The Global Catalogue of Microorganisms (GCM) 10K type strain sequencing project: providing services to taxonomists for standard genome sequencing and annotation.</title>
        <authorList>
            <consortium name="The Broad Institute Genomics Platform"/>
            <consortium name="The Broad Institute Genome Sequencing Center for Infectious Disease"/>
            <person name="Wu L."/>
            <person name="Ma J."/>
        </authorList>
    </citation>
    <scope>NUCLEOTIDE SEQUENCE [LARGE SCALE GENOMIC DNA]</scope>
    <source>
        <strain evidence="2 3">JCM 14603</strain>
    </source>
</reference>
<dbReference type="InterPro" id="IPR049052">
    <property type="entry name" value="nSTAND1"/>
</dbReference>
<dbReference type="Proteomes" id="UP001500238">
    <property type="component" value="Unassembled WGS sequence"/>
</dbReference>
<dbReference type="PANTHER" id="PTHR34301:SF8">
    <property type="entry name" value="ATPASE DOMAIN-CONTAINING PROTEIN"/>
    <property type="match status" value="1"/>
</dbReference>
<dbReference type="PANTHER" id="PTHR34301">
    <property type="entry name" value="DNA-BINDING PROTEIN-RELATED"/>
    <property type="match status" value="1"/>
</dbReference>
<accession>A0ABN1I007</accession>
<dbReference type="Pfam" id="PF20703">
    <property type="entry name" value="nSTAND1"/>
    <property type="match status" value="1"/>
</dbReference>
<gene>
    <name evidence="2" type="ORF">GCM10009102_31700</name>
</gene>
<feature type="domain" description="Novel STAND NTPase 1" evidence="1">
    <location>
        <begin position="27"/>
        <end position="319"/>
    </location>
</feature>